<evidence type="ECO:0000313" key="1">
    <source>
        <dbReference type="EMBL" id="ORZ29865.1"/>
    </source>
</evidence>
<gene>
    <name evidence="1" type="ORF">BCR44DRAFT_1038465</name>
</gene>
<organism evidence="1 2">
    <name type="scientific">Catenaria anguillulae PL171</name>
    <dbReference type="NCBI Taxonomy" id="765915"/>
    <lineage>
        <taxon>Eukaryota</taxon>
        <taxon>Fungi</taxon>
        <taxon>Fungi incertae sedis</taxon>
        <taxon>Blastocladiomycota</taxon>
        <taxon>Blastocladiomycetes</taxon>
        <taxon>Blastocladiales</taxon>
        <taxon>Catenariaceae</taxon>
        <taxon>Catenaria</taxon>
    </lineage>
</organism>
<protein>
    <submittedName>
        <fullName evidence="1">Uncharacterized protein</fullName>
    </submittedName>
</protein>
<dbReference type="Proteomes" id="UP000193411">
    <property type="component" value="Unassembled WGS sequence"/>
</dbReference>
<comment type="caution">
    <text evidence="1">The sequence shown here is derived from an EMBL/GenBank/DDBJ whole genome shotgun (WGS) entry which is preliminary data.</text>
</comment>
<accession>A0A1Y2H5S0</accession>
<reference evidence="1 2" key="1">
    <citation type="submission" date="2016-07" db="EMBL/GenBank/DDBJ databases">
        <title>Pervasive Adenine N6-methylation of Active Genes in Fungi.</title>
        <authorList>
            <consortium name="DOE Joint Genome Institute"/>
            <person name="Mondo S.J."/>
            <person name="Dannebaum R.O."/>
            <person name="Kuo R.C."/>
            <person name="Labutti K."/>
            <person name="Haridas S."/>
            <person name="Kuo A."/>
            <person name="Salamov A."/>
            <person name="Ahrendt S.R."/>
            <person name="Lipzen A."/>
            <person name="Sullivan W."/>
            <person name="Andreopoulos W.B."/>
            <person name="Clum A."/>
            <person name="Lindquist E."/>
            <person name="Daum C."/>
            <person name="Ramamoorthy G.K."/>
            <person name="Gryganskyi A."/>
            <person name="Culley D."/>
            <person name="Magnuson J.K."/>
            <person name="James T.Y."/>
            <person name="O'Malley M.A."/>
            <person name="Stajich J.E."/>
            <person name="Spatafora J.W."/>
            <person name="Visel A."/>
            <person name="Grigoriev I.V."/>
        </authorList>
    </citation>
    <scope>NUCLEOTIDE SEQUENCE [LARGE SCALE GENOMIC DNA]</scope>
    <source>
        <strain evidence="1 2">PL171</strain>
    </source>
</reference>
<name>A0A1Y2H5S0_9FUNG</name>
<proteinExistence type="predicted"/>
<dbReference type="AlphaFoldDB" id="A0A1Y2H5S0"/>
<dbReference type="EMBL" id="MCFL01000123">
    <property type="protein sequence ID" value="ORZ29865.1"/>
    <property type="molecule type" value="Genomic_DNA"/>
</dbReference>
<keyword evidence="2" id="KW-1185">Reference proteome</keyword>
<evidence type="ECO:0000313" key="2">
    <source>
        <dbReference type="Proteomes" id="UP000193411"/>
    </source>
</evidence>
<sequence>MQKSAQVSKGISQTVSQCSDNINVHNIKIRTLSGDIITIKSMLSKLAFATKQVPNAKAGCQDIDRQSFVVPSSVTLDAGSAFKNILLTNGRSGVLFFFQSLLHALRQETNKGCSGTKIQEQLGWGLKHP</sequence>